<name>A0A2I1H0Y5_9GLOM</name>
<gene>
    <name evidence="1" type="ORF">RhiirA4_470207</name>
</gene>
<proteinExistence type="predicted"/>
<dbReference type="EMBL" id="LLXI01001220">
    <property type="protein sequence ID" value="PKY52527.1"/>
    <property type="molecule type" value="Genomic_DNA"/>
</dbReference>
<organism evidence="1 2">
    <name type="scientific">Rhizophagus irregularis</name>
    <dbReference type="NCBI Taxonomy" id="588596"/>
    <lineage>
        <taxon>Eukaryota</taxon>
        <taxon>Fungi</taxon>
        <taxon>Fungi incertae sedis</taxon>
        <taxon>Mucoromycota</taxon>
        <taxon>Glomeromycotina</taxon>
        <taxon>Glomeromycetes</taxon>
        <taxon>Glomerales</taxon>
        <taxon>Glomeraceae</taxon>
        <taxon>Rhizophagus</taxon>
    </lineage>
</organism>
<dbReference type="AlphaFoldDB" id="A0A2I1H0Y5"/>
<reference evidence="1 2" key="1">
    <citation type="submission" date="2015-10" db="EMBL/GenBank/DDBJ databases">
        <title>Genome analyses suggest a sexual origin of heterokaryosis in a supposedly ancient asexual fungus.</title>
        <authorList>
            <person name="Ropars J."/>
            <person name="Sedzielewska K."/>
            <person name="Noel J."/>
            <person name="Charron P."/>
            <person name="Farinelli L."/>
            <person name="Marton T."/>
            <person name="Kruger M."/>
            <person name="Pelin A."/>
            <person name="Brachmann A."/>
            <person name="Corradi N."/>
        </authorList>
    </citation>
    <scope>NUCLEOTIDE SEQUENCE [LARGE SCALE GENOMIC DNA]</scope>
    <source>
        <strain evidence="1 2">A4</strain>
    </source>
</reference>
<evidence type="ECO:0000313" key="1">
    <source>
        <dbReference type="EMBL" id="PKY52527.1"/>
    </source>
</evidence>
<keyword evidence="2" id="KW-1185">Reference proteome</keyword>
<accession>A0A2I1H0Y5</accession>
<protein>
    <submittedName>
        <fullName evidence="1">Uncharacterized protein</fullName>
    </submittedName>
</protein>
<evidence type="ECO:0000313" key="2">
    <source>
        <dbReference type="Proteomes" id="UP000234323"/>
    </source>
</evidence>
<sequence length="75" mass="8710">MSTKVVKLKKHLAFECIKVDSDTKISALMMLTNNCENSEDDSHNTSITSITKFNKKQKVDDRSQIHIDEYTYQRN</sequence>
<dbReference type="Proteomes" id="UP000234323">
    <property type="component" value="Unassembled WGS sequence"/>
</dbReference>
<comment type="caution">
    <text evidence="1">The sequence shown here is derived from an EMBL/GenBank/DDBJ whole genome shotgun (WGS) entry which is preliminary data.</text>
</comment>